<feature type="domain" description="SseB protein N-terminal" evidence="1">
    <location>
        <begin position="16"/>
        <end position="116"/>
    </location>
</feature>
<comment type="caution">
    <text evidence="2">The sequence shown here is derived from an EMBL/GenBank/DDBJ whole genome shotgun (WGS) entry which is preliminary data.</text>
</comment>
<dbReference type="Proteomes" id="UP000053039">
    <property type="component" value="Unassembled WGS sequence"/>
</dbReference>
<gene>
    <name evidence="2" type="ORF">AQI94_38775</name>
</gene>
<proteinExistence type="predicted"/>
<evidence type="ECO:0000313" key="2">
    <source>
        <dbReference type="EMBL" id="KUM82714.1"/>
    </source>
</evidence>
<organism evidence="2 3">
    <name type="scientific">Streptomyces pseudovenezuelae</name>
    <dbReference type="NCBI Taxonomy" id="67350"/>
    <lineage>
        <taxon>Bacteria</taxon>
        <taxon>Bacillati</taxon>
        <taxon>Actinomycetota</taxon>
        <taxon>Actinomycetes</taxon>
        <taxon>Kitasatosporales</taxon>
        <taxon>Streptomycetaceae</taxon>
        <taxon>Streptomyces</taxon>
        <taxon>Streptomyces aurantiacus group</taxon>
    </lineage>
</organism>
<sequence length="131" mass="13188">MIIGASGSTSAGNLPAVVEAVAQGDASPQELLDAWLTATVFCSRPQRPGVLVAEIDGGQVVGVCTSLEALARFAGAGDWFSTTGADLLSQLPPGVDIVLDPAGPHPLRLSPGALRATPTLRLNTLSGNGDS</sequence>
<dbReference type="OrthoDB" id="4350695at2"/>
<reference evidence="2 3" key="1">
    <citation type="submission" date="2015-10" db="EMBL/GenBank/DDBJ databases">
        <title>Draft genome sequence of Streptomyces pseudovenezuelae DSM 40212, type strain for the species Streptomyces pseudovenezuelae.</title>
        <authorList>
            <person name="Ruckert C."/>
            <person name="Winkler A."/>
            <person name="Kalinowski J."/>
            <person name="Kampfer P."/>
            <person name="Glaeser S."/>
        </authorList>
    </citation>
    <scope>NUCLEOTIDE SEQUENCE [LARGE SCALE GENOMIC DNA]</scope>
    <source>
        <strain evidence="2 3">DSM 40212</strain>
    </source>
</reference>
<evidence type="ECO:0000259" key="1">
    <source>
        <dbReference type="Pfam" id="PF07179"/>
    </source>
</evidence>
<protein>
    <recommendedName>
        <fullName evidence="1">SseB protein N-terminal domain-containing protein</fullName>
    </recommendedName>
</protein>
<dbReference type="EMBL" id="LMWM01000050">
    <property type="protein sequence ID" value="KUM82714.1"/>
    <property type="molecule type" value="Genomic_DNA"/>
</dbReference>
<dbReference type="Pfam" id="PF07179">
    <property type="entry name" value="SseB"/>
    <property type="match status" value="1"/>
</dbReference>
<dbReference type="AlphaFoldDB" id="A0A117PNB7"/>
<accession>A0A117PNB7</accession>
<dbReference type="RefSeq" id="WP_051831912.1">
    <property type="nucleotide sequence ID" value="NZ_JBEYZI010000021.1"/>
</dbReference>
<dbReference type="InterPro" id="IPR009839">
    <property type="entry name" value="SseB_N"/>
</dbReference>
<evidence type="ECO:0000313" key="3">
    <source>
        <dbReference type="Proteomes" id="UP000053039"/>
    </source>
</evidence>
<name>A0A117PNB7_9ACTN</name>